<keyword evidence="1" id="KW-0732">Signal</keyword>
<proteinExistence type="predicted"/>
<evidence type="ECO:0000256" key="1">
    <source>
        <dbReference type="SAM" id="SignalP"/>
    </source>
</evidence>
<accession>A0A2V1D4Y3</accession>
<dbReference type="EMBL" id="KZ805615">
    <property type="protein sequence ID" value="PVH93110.1"/>
    <property type="molecule type" value="Genomic_DNA"/>
</dbReference>
<keyword evidence="3" id="KW-1185">Reference proteome</keyword>
<feature type="chain" id="PRO_5016101119" evidence="1">
    <location>
        <begin position="24"/>
        <end position="75"/>
    </location>
</feature>
<name>A0A2V1D4Y3_9PLEO</name>
<evidence type="ECO:0000313" key="2">
    <source>
        <dbReference type="EMBL" id="PVH93110.1"/>
    </source>
</evidence>
<feature type="signal peptide" evidence="1">
    <location>
        <begin position="1"/>
        <end position="23"/>
    </location>
</feature>
<evidence type="ECO:0000313" key="3">
    <source>
        <dbReference type="Proteomes" id="UP000244855"/>
    </source>
</evidence>
<dbReference type="Proteomes" id="UP000244855">
    <property type="component" value="Unassembled WGS sequence"/>
</dbReference>
<organism evidence="2 3">
    <name type="scientific">Periconia macrospinosa</name>
    <dbReference type="NCBI Taxonomy" id="97972"/>
    <lineage>
        <taxon>Eukaryota</taxon>
        <taxon>Fungi</taxon>
        <taxon>Dikarya</taxon>
        <taxon>Ascomycota</taxon>
        <taxon>Pezizomycotina</taxon>
        <taxon>Dothideomycetes</taxon>
        <taxon>Pleosporomycetidae</taxon>
        <taxon>Pleosporales</taxon>
        <taxon>Massarineae</taxon>
        <taxon>Periconiaceae</taxon>
        <taxon>Periconia</taxon>
    </lineage>
</organism>
<gene>
    <name evidence="2" type="ORF">DM02DRAFT_619514</name>
</gene>
<dbReference type="AlphaFoldDB" id="A0A2V1D4Y3"/>
<reference evidence="2 3" key="1">
    <citation type="journal article" date="2018" name="Sci. Rep.">
        <title>Comparative genomics provides insights into the lifestyle and reveals functional heterogeneity of dark septate endophytic fungi.</title>
        <authorList>
            <person name="Knapp D.G."/>
            <person name="Nemeth J.B."/>
            <person name="Barry K."/>
            <person name="Hainaut M."/>
            <person name="Henrissat B."/>
            <person name="Johnson J."/>
            <person name="Kuo A."/>
            <person name="Lim J.H.P."/>
            <person name="Lipzen A."/>
            <person name="Nolan M."/>
            <person name="Ohm R.A."/>
            <person name="Tamas L."/>
            <person name="Grigoriev I.V."/>
            <person name="Spatafora J.W."/>
            <person name="Nagy L.G."/>
            <person name="Kovacs G.M."/>
        </authorList>
    </citation>
    <scope>NUCLEOTIDE SEQUENCE [LARGE SCALE GENOMIC DNA]</scope>
    <source>
        <strain evidence="2 3">DSE2036</strain>
    </source>
</reference>
<protein>
    <submittedName>
        <fullName evidence="2">Uncharacterized protein</fullName>
    </submittedName>
</protein>
<sequence>MQNKLAKLLEIPLTLFAVPPVASEKLCTRLGEQKTSATQAKARHSIDEQFPTGEGGKCLITYIVQQKKRIPRFLA</sequence>